<dbReference type="eggNOG" id="ENOG502QS9R">
    <property type="taxonomic scope" value="Eukaryota"/>
</dbReference>
<dbReference type="InterPro" id="IPR030385">
    <property type="entry name" value="G_IRG_dom"/>
</dbReference>
<comment type="similarity">
    <text evidence="1">Belongs to the TRAFAC class dynamin-like GTPase superfamily. IRG family.</text>
</comment>
<dbReference type="Proteomes" id="UP000007646">
    <property type="component" value="Unassembled WGS sequence"/>
</dbReference>
<dbReference type="InParanoid" id="G3ULQ8"/>
<dbReference type="GO" id="GO:0003924">
    <property type="term" value="F:GTPase activity"/>
    <property type="evidence" value="ECO:0007669"/>
    <property type="project" value="TreeGrafter"/>
</dbReference>
<dbReference type="HOGENOM" id="CLU_015342_2_0_1"/>
<feature type="domain" description="IRG-type G" evidence="5">
    <location>
        <begin position="52"/>
        <end position="236"/>
    </location>
</feature>
<dbReference type="SUPFAM" id="SSF52540">
    <property type="entry name" value="P-loop containing nucleoside triphosphate hydrolases"/>
    <property type="match status" value="1"/>
</dbReference>
<dbReference type="InterPro" id="IPR027417">
    <property type="entry name" value="P-loop_NTPase"/>
</dbReference>
<dbReference type="FunFam" id="3.40.50.300:FF:000541">
    <property type="entry name" value="Immunity related GTPase M"/>
    <property type="match status" value="1"/>
</dbReference>
<sequence>VLRSFFFFKNFKVESKILSPETITLIKSNLEKGDVQRTASVISEALKDIENTLLDIAVTGDSGSGKSSFINALWGIGHEGVGVADVGLVETAMEKAEYKHPKFPSVTIWDLPGIGTTKFQSKKYLKEMEFNKYDFFLIICATCFKENALELAIGKMKKSFYFVRAKVDNDLYNQEKSKPNTFCEDKDQIVFLVSNFDVSAYDFPNLEATLLKELPAHKCHIFTQCLPSLRQKIWLEVMKSAATATIPFMGFISDMEKMEETLTPYSSYFGLDDASLENMAKDLHLLVEELKAKIKYPHLLSVEKDDENLGEKLLKSVEKFCSISGGFLATGTYFRKTFYLQNYFLDTVVNDAKVLL</sequence>
<dbReference type="GO" id="GO:0035458">
    <property type="term" value="P:cellular response to interferon-beta"/>
    <property type="evidence" value="ECO:0007669"/>
    <property type="project" value="TreeGrafter"/>
</dbReference>
<accession>G3ULQ8</accession>
<keyword evidence="2" id="KW-0547">Nucleotide-binding</keyword>
<dbReference type="GO" id="GO:0005525">
    <property type="term" value="F:GTP binding"/>
    <property type="evidence" value="ECO:0007669"/>
    <property type="project" value="UniProtKB-KW"/>
</dbReference>
<dbReference type="InterPro" id="IPR051515">
    <property type="entry name" value="IRG"/>
</dbReference>
<protein>
    <recommendedName>
        <fullName evidence="5">IRG-type G domain-containing protein</fullName>
    </recommendedName>
</protein>
<evidence type="ECO:0000256" key="1">
    <source>
        <dbReference type="ARBA" id="ARBA00005429"/>
    </source>
</evidence>
<keyword evidence="4" id="KW-0342">GTP-binding</keyword>
<proteinExistence type="inferred from homology"/>
<evidence type="ECO:0000256" key="3">
    <source>
        <dbReference type="ARBA" id="ARBA00022801"/>
    </source>
</evidence>
<dbReference type="OMA" id="KFQPHEY"/>
<dbReference type="GO" id="GO:0005789">
    <property type="term" value="C:endoplasmic reticulum membrane"/>
    <property type="evidence" value="ECO:0007669"/>
    <property type="project" value="TreeGrafter"/>
</dbReference>
<evidence type="ECO:0000313" key="6">
    <source>
        <dbReference type="Ensembl" id="ENSLAFP00000028767.1"/>
    </source>
</evidence>
<keyword evidence="3" id="KW-0378">Hydrolase</keyword>
<dbReference type="AlphaFoldDB" id="G3ULQ8"/>
<dbReference type="InterPro" id="IPR007743">
    <property type="entry name" value="Immunity-related_GTPase-like"/>
</dbReference>
<evidence type="ECO:0000256" key="2">
    <source>
        <dbReference type="ARBA" id="ARBA00022741"/>
    </source>
</evidence>
<dbReference type="GO" id="GO:0000045">
    <property type="term" value="P:autophagosome assembly"/>
    <property type="evidence" value="ECO:0007669"/>
    <property type="project" value="TreeGrafter"/>
</dbReference>
<dbReference type="PANTHER" id="PTHR32341:SF15">
    <property type="entry name" value="INTERFERON-GAMMA-INDUCIBLE GTPASE 10-RELATED"/>
    <property type="match status" value="1"/>
</dbReference>
<evidence type="ECO:0000313" key="7">
    <source>
        <dbReference type="Proteomes" id="UP000007646"/>
    </source>
</evidence>
<organism evidence="6 7">
    <name type="scientific">Loxodonta africana</name>
    <name type="common">African elephant</name>
    <dbReference type="NCBI Taxonomy" id="9785"/>
    <lineage>
        <taxon>Eukaryota</taxon>
        <taxon>Metazoa</taxon>
        <taxon>Chordata</taxon>
        <taxon>Craniata</taxon>
        <taxon>Vertebrata</taxon>
        <taxon>Euteleostomi</taxon>
        <taxon>Mammalia</taxon>
        <taxon>Eutheria</taxon>
        <taxon>Afrotheria</taxon>
        <taxon>Proboscidea</taxon>
        <taxon>Elephantidae</taxon>
        <taxon>Loxodonta</taxon>
    </lineage>
</organism>
<name>G3ULQ8_LOXAF</name>
<dbReference type="Ensembl" id="ENSLAFT00000026550.1">
    <property type="protein sequence ID" value="ENSLAFP00000028767.1"/>
    <property type="gene ID" value="ENSLAFG00000031042.1"/>
</dbReference>
<dbReference type="GeneTree" id="ENSGT00950000183007"/>
<dbReference type="Pfam" id="PF05049">
    <property type="entry name" value="IIGP"/>
    <property type="match status" value="1"/>
</dbReference>
<dbReference type="GO" id="GO:0045087">
    <property type="term" value="P:innate immune response"/>
    <property type="evidence" value="ECO:0007669"/>
    <property type="project" value="TreeGrafter"/>
</dbReference>
<keyword evidence="7" id="KW-1185">Reference proteome</keyword>
<dbReference type="PANTHER" id="PTHR32341">
    <property type="entry name" value="INTERFERON-INDUCIBLE GTPASE"/>
    <property type="match status" value="1"/>
</dbReference>
<dbReference type="Gene3D" id="3.40.50.300">
    <property type="entry name" value="P-loop containing nucleotide triphosphate hydrolases"/>
    <property type="match status" value="1"/>
</dbReference>
<reference evidence="6" key="3">
    <citation type="submission" date="2025-09" db="UniProtKB">
        <authorList>
            <consortium name="Ensembl"/>
        </authorList>
    </citation>
    <scope>IDENTIFICATION</scope>
    <source>
        <strain evidence="6">Isolate ISIS603380</strain>
    </source>
</reference>
<dbReference type="PROSITE" id="PS51716">
    <property type="entry name" value="G_IRG"/>
    <property type="match status" value="1"/>
</dbReference>
<reference evidence="6" key="2">
    <citation type="submission" date="2025-08" db="UniProtKB">
        <authorList>
            <consortium name="Ensembl"/>
        </authorList>
    </citation>
    <scope>IDENTIFICATION</scope>
    <source>
        <strain evidence="6">Isolate ISIS603380</strain>
    </source>
</reference>
<reference evidence="6 7" key="1">
    <citation type="submission" date="2009-06" db="EMBL/GenBank/DDBJ databases">
        <title>The Genome Sequence of Loxodonta africana (African elephant).</title>
        <authorList>
            <person name="Di Palma F."/>
            <person name="Heiman D."/>
            <person name="Young S."/>
            <person name="Johnson J."/>
            <person name="Lander E.S."/>
            <person name="Lindblad-Toh K."/>
        </authorList>
    </citation>
    <scope>NUCLEOTIDE SEQUENCE [LARGE SCALE GENOMIC DNA]</scope>
    <source>
        <strain evidence="6 7">Isolate ISIS603380</strain>
    </source>
</reference>
<evidence type="ECO:0000259" key="5">
    <source>
        <dbReference type="PROSITE" id="PS51716"/>
    </source>
</evidence>
<evidence type="ECO:0000256" key="4">
    <source>
        <dbReference type="ARBA" id="ARBA00023134"/>
    </source>
</evidence>